<dbReference type="EMBL" id="CM000849">
    <property type="protein sequence ID" value="KRH06828.1"/>
    <property type="molecule type" value="Genomic_DNA"/>
</dbReference>
<dbReference type="AlphaFoldDB" id="A0A0R0FLI6"/>
<dbReference type="InParanoid" id="A0A0R0FLI6"/>
<proteinExistence type="predicted"/>
<evidence type="ECO:0000313" key="1">
    <source>
        <dbReference type="EMBL" id="KRH06828.1"/>
    </source>
</evidence>
<organism evidence="1">
    <name type="scientific">Glycine max</name>
    <name type="common">Soybean</name>
    <name type="synonym">Glycine hispida</name>
    <dbReference type="NCBI Taxonomy" id="3847"/>
    <lineage>
        <taxon>Eukaryota</taxon>
        <taxon>Viridiplantae</taxon>
        <taxon>Streptophyta</taxon>
        <taxon>Embryophyta</taxon>
        <taxon>Tracheophyta</taxon>
        <taxon>Spermatophyta</taxon>
        <taxon>Magnoliopsida</taxon>
        <taxon>eudicotyledons</taxon>
        <taxon>Gunneridae</taxon>
        <taxon>Pentapetalae</taxon>
        <taxon>rosids</taxon>
        <taxon>fabids</taxon>
        <taxon>Fabales</taxon>
        <taxon>Fabaceae</taxon>
        <taxon>Papilionoideae</taxon>
        <taxon>50 kb inversion clade</taxon>
        <taxon>NPAAA clade</taxon>
        <taxon>indigoferoid/millettioid clade</taxon>
        <taxon>Phaseoleae</taxon>
        <taxon>Glycine</taxon>
        <taxon>Glycine subgen. Soja</taxon>
    </lineage>
</organism>
<gene>
    <name evidence="1" type="ORF">GLYMA_16G048600</name>
</gene>
<dbReference type="Proteomes" id="UP000008827">
    <property type="component" value="Chromosome 16"/>
</dbReference>
<dbReference type="Gramene" id="KRH06828">
    <property type="protein sequence ID" value="KRH06828"/>
    <property type="gene ID" value="GLYMA_16G048600"/>
</dbReference>
<dbReference type="EnsemblPlants" id="KRH06828">
    <property type="protein sequence ID" value="KRH06828"/>
    <property type="gene ID" value="GLYMA_16G048600"/>
</dbReference>
<reference evidence="2" key="2">
    <citation type="submission" date="2018-02" db="UniProtKB">
        <authorList>
            <consortium name="EnsemblPlants"/>
        </authorList>
    </citation>
    <scope>IDENTIFICATION</scope>
    <source>
        <strain evidence="2">Williams 82</strain>
    </source>
</reference>
<reference evidence="1 2" key="1">
    <citation type="journal article" date="2010" name="Nature">
        <title>Genome sequence of the palaeopolyploid soybean.</title>
        <authorList>
            <person name="Schmutz J."/>
            <person name="Cannon S.B."/>
            <person name="Schlueter J."/>
            <person name="Ma J."/>
            <person name="Mitros T."/>
            <person name="Nelson W."/>
            <person name="Hyten D.L."/>
            <person name="Song Q."/>
            <person name="Thelen J.J."/>
            <person name="Cheng J."/>
            <person name="Xu D."/>
            <person name="Hellsten U."/>
            <person name="May G.D."/>
            <person name="Yu Y."/>
            <person name="Sakurai T."/>
            <person name="Umezawa T."/>
            <person name="Bhattacharyya M.K."/>
            <person name="Sandhu D."/>
            <person name="Valliyodan B."/>
            <person name="Lindquist E."/>
            <person name="Peto M."/>
            <person name="Grant D."/>
            <person name="Shu S."/>
            <person name="Goodstein D."/>
            <person name="Barry K."/>
            <person name="Futrell-Griggs M."/>
            <person name="Abernathy B."/>
            <person name="Du J."/>
            <person name="Tian Z."/>
            <person name="Zhu L."/>
            <person name="Gill N."/>
            <person name="Joshi T."/>
            <person name="Libault M."/>
            <person name="Sethuraman A."/>
            <person name="Zhang X.-C."/>
            <person name="Shinozaki K."/>
            <person name="Nguyen H.T."/>
            <person name="Wing R.A."/>
            <person name="Cregan P."/>
            <person name="Specht J."/>
            <person name="Grimwood J."/>
            <person name="Rokhsar D."/>
            <person name="Stacey G."/>
            <person name="Shoemaker R.C."/>
            <person name="Jackson S.A."/>
        </authorList>
    </citation>
    <scope>NUCLEOTIDE SEQUENCE [LARGE SCALE GENOMIC DNA]</scope>
    <source>
        <strain evidence="2">cv. Williams 82</strain>
        <tissue evidence="1">Callus</tissue>
    </source>
</reference>
<name>A0A0R0FLI6_SOYBN</name>
<accession>A0A0R0FLI6</accession>
<evidence type="ECO:0000313" key="3">
    <source>
        <dbReference type="Proteomes" id="UP000008827"/>
    </source>
</evidence>
<sequence>MKPQMENESDRKSDWKLQYTRPFASKLSRLTQRGDEAPTIKGNHPREKGGTIFFLQLRGKFLLISVKWGKGIGRRKTSCNFLCLKKNFDCIWTLNS</sequence>
<protein>
    <submittedName>
        <fullName evidence="1 2">Uncharacterized protein</fullName>
    </submittedName>
</protein>
<reference evidence="1" key="3">
    <citation type="submission" date="2018-07" db="EMBL/GenBank/DDBJ databases">
        <title>WGS assembly of Glycine max.</title>
        <authorList>
            <person name="Schmutz J."/>
            <person name="Cannon S."/>
            <person name="Schlueter J."/>
            <person name="Ma J."/>
            <person name="Mitros T."/>
            <person name="Nelson W."/>
            <person name="Hyten D."/>
            <person name="Song Q."/>
            <person name="Thelen J."/>
            <person name="Cheng J."/>
            <person name="Xu D."/>
            <person name="Hellsten U."/>
            <person name="May G."/>
            <person name="Yu Y."/>
            <person name="Sakurai T."/>
            <person name="Umezawa T."/>
            <person name="Bhattacharyya M."/>
            <person name="Sandhu D."/>
            <person name="Valliyodan B."/>
            <person name="Lindquist E."/>
            <person name="Peto M."/>
            <person name="Grant D."/>
            <person name="Shu S."/>
            <person name="Goodstein D."/>
            <person name="Barry K."/>
            <person name="Futrell-Griggs M."/>
            <person name="Abernathy B."/>
            <person name="Du J."/>
            <person name="Tian Z."/>
            <person name="Zhu L."/>
            <person name="Gill N."/>
            <person name="Joshi T."/>
            <person name="Libault M."/>
            <person name="Sethuraman A."/>
            <person name="Zhang X."/>
            <person name="Shinozaki K."/>
            <person name="Nguyen H."/>
            <person name="Wing R."/>
            <person name="Cregan P."/>
            <person name="Specht J."/>
            <person name="Grimwood J."/>
            <person name="Rokhsar D."/>
            <person name="Stacey G."/>
            <person name="Shoemaker R."/>
            <person name="Jackson S."/>
        </authorList>
    </citation>
    <scope>NUCLEOTIDE SEQUENCE</scope>
    <source>
        <tissue evidence="1">Callus</tissue>
    </source>
</reference>
<evidence type="ECO:0000313" key="2">
    <source>
        <dbReference type="EnsemblPlants" id="KRH06828"/>
    </source>
</evidence>
<keyword evidence="3" id="KW-1185">Reference proteome</keyword>